<dbReference type="CDD" id="cd00086">
    <property type="entry name" value="homeodomain"/>
    <property type="match status" value="1"/>
</dbReference>
<dbReference type="STRING" id="6832.A0A553P6U0"/>
<accession>A0A553P6U0</accession>
<dbReference type="Pfam" id="PF00046">
    <property type="entry name" value="Homeodomain"/>
    <property type="match status" value="1"/>
</dbReference>
<name>A0A553P6U0_TIGCA</name>
<evidence type="ECO:0000313" key="9">
    <source>
        <dbReference type="EMBL" id="TRY73392.1"/>
    </source>
</evidence>
<dbReference type="AlphaFoldDB" id="A0A553P6U0"/>
<keyword evidence="3 5" id="KW-0371">Homeobox</keyword>
<dbReference type="OrthoDB" id="6159439at2759"/>
<dbReference type="GO" id="GO:0005634">
    <property type="term" value="C:nucleus"/>
    <property type="evidence" value="ECO:0007669"/>
    <property type="project" value="UniProtKB-SubCell"/>
</dbReference>
<evidence type="ECO:0000256" key="4">
    <source>
        <dbReference type="ARBA" id="ARBA00023242"/>
    </source>
</evidence>
<dbReference type="Gene3D" id="1.10.10.60">
    <property type="entry name" value="Homeodomain-like"/>
    <property type="match status" value="1"/>
</dbReference>
<feature type="compositionally biased region" description="Basic and acidic residues" evidence="7">
    <location>
        <begin position="198"/>
        <end position="211"/>
    </location>
</feature>
<feature type="region of interest" description="Disordered" evidence="7">
    <location>
        <begin position="198"/>
        <end position="294"/>
    </location>
</feature>
<dbReference type="GO" id="GO:0000977">
    <property type="term" value="F:RNA polymerase II transcription regulatory region sequence-specific DNA binding"/>
    <property type="evidence" value="ECO:0007669"/>
    <property type="project" value="TreeGrafter"/>
</dbReference>
<protein>
    <recommendedName>
        <fullName evidence="8">Homeobox domain-containing protein</fullName>
    </recommendedName>
</protein>
<evidence type="ECO:0000256" key="7">
    <source>
        <dbReference type="SAM" id="MobiDB-lite"/>
    </source>
</evidence>
<feature type="compositionally biased region" description="Polar residues" evidence="7">
    <location>
        <begin position="254"/>
        <end position="283"/>
    </location>
</feature>
<keyword evidence="10" id="KW-1185">Reference proteome</keyword>
<dbReference type="InterPro" id="IPR050649">
    <property type="entry name" value="Paired_Homeobox_TFs"/>
</dbReference>
<feature type="region of interest" description="Disordered" evidence="7">
    <location>
        <begin position="328"/>
        <end position="350"/>
    </location>
</feature>
<dbReference type="PANTHER" id="PTHR24329:SF543">
    <property type="entry name" value="FI01017P-RELATED"/>
    <property type="match status" value="1"/>
</dbReference>
<comment type="subcellular location">
    <subcellularLocation>
        <location evidence="1 5 6">Nucleus</location>
    </subcellularLocation>
</comment>
<feature type="compositionally biased region" description="Polar residues" evidence="7">
    <location>
        <begin position="340"/>
        <end position="350"/>
    </location>
</feature>
<dbReference type="InterPro" id="IPR009057">
    <property type="entry name" value="Homeodomain-like_sf"/>
</dbReference>
<feature type="domain" description="Homeobox" evidence="8">
    <location>
        <begin position="138"/>
        <end position="198"/>
    </location>
</feature>
<dbReference type="PROSITE" id="PS00027">
    <property type="entry name" value="HOMEOBOX_1"/>
    <property type="match status" value="1"/>
</dbReference>
<keyword evidence="4 5" id="KW-0539">Nucleus</keyword>
<dbReference type="SUPFAM" id="SSF46689">
    <property type="entry name" value="Homeodomain-like"/>
    <property type="match status" value="1"/>
</dbReference>
<dbReference type="GO" id="GO:0000981">
    <property type="term" value="F:DNA-binding transcription factor activity, RNA polymerase II-specific"/>
    <property type="evidence" value="ECO:0007669"/>
    <property type="project" value="InterPro"/>
</dbReference>
<feature type="DNA-binding region" description="Homeobox" evidence="5">
    <location>
        <begin position="140"/>
        <end position="199"/>
    </location>
</feature>
<evidence type="ECO:0000256" key="5">
    <source>
        <dbReference type="PROSITE-ProRule" id="PRU00108"/>
    </source>
</evidence>
<feature type="compositionally biased region" description="Low complexity" evidence="7">
    <location>
        <begin position="234"/>
        <end position="253"/>
    </location>
</feature>
<dbReference type="InterPro" id="IPR001356">
    <property type="entry name" value="HD"/>
</dbReference>
<feature type="region of interest" description="Disordered" evidence="7">
    <location>
        <begin position="362"/>
        <end position="392"/>
    </location>
</feature>
<evidence type="ECO:0000256" key="1">
    <source>
        <dbReference type="ARBA" id="ARBA00004123"/>
    </source>
</evidence>
<dbReference type="PROSITE" id="PS50071">
    <property type="entry name" value="HOMEOBOX_2"/>
    <property type="match status" value="1"/>
</dbReference>
<evidence type="ECO:0000256" key="6">
    <source>
        <dbReference type="RuleBase" id="RU000682"/>
    </source>
</evidence>
<evidence type="ECO:0000256" key="2">
    <source>
        <dbReference type="ARBA" id="ARBA00023125"/>
    </source>
</evidence>
<dbReference type="EMBL" id="VCGU01000007">
    <property type="protein sequence ID" value="TRY73392.1"/>
    <property type="molecule type" value="Genomic_DNA"/>
</dbReference>
<gene>
    <name evidence="9" type="ORF">TCAL_15711</name>
</gene>
<proteinExistence type="predicted"/>
<dbReference type="Proteomes" id="UP000318571">
    <property type="component" value="Chromosome 3"/>
</dbReference>
<sequence>MDYSYLNQTNFDPMSAAAAAAVVSDNAFYGDLPTSCHPHPNGSSSLMNVAASQYGRFHSSPMRNHYSTGPSSAAGLTSAQAAAAVAACGVIGRTEGHPHHHHGHPRAPSMFPSSMNLNAPGLPYKVYSGHDGVLTEKRKQRRIRTTFTSAQLKELERAFQETHYPDIYTREEIAMKIDLTEARVQVWFQNRRAKFRKTERLTQHRQPKDADGGGQENGQLIKTESDSKDEDCRSVSSHPPTPPSLSSEGLSPSRVATSGSTINNEVNLSTTQSSGNVHHTQNAPPHLTNSHLHSHSSASDLLLDNGKLRSYQDDRLLNEKWASVFSNSESTENALRRQQRSMASSFSTNDYLPPQSHLHAFFGANNHGAHHGPPPTGMSHFVGADSKPMSIS</sequence>
<keyword evidence="2 5" id="KW-0238">DNA-binding</keyword>
<reference evidence="9 10" key="1">
    <citation type="journal article" date="2018" name="Nat. Ecol. Evol.">
        <title>Genomic signatures of mitonuclear coevolution across populations of Tigriopus californicus.</title>
        <authorList>
            <person name="Barreto F.S."/>
            <person name="Watson E.T."/>
            <person name="Lima T.G."/>
            <person name="Willett C.S."/>
            <person name="Edmands S."/>
            <person name="Li W."/>
            <person name="Burton R.S."/>
        </authorList>
    </citation>
    <scope>NUCLEOTIDE SEQUENCE [LARGE SCALE GENOMIC DNA]</scope>
    <source>
        <strain evidence="9 10">San Diego</strain>
    </source>
</reference>
<dbReference type="SMART" id="SM00389">
    <property type="entry name" value="HOX"/>
    <property type="match status" value="1"/>
</dbReference>
<evidence type="ECO:0000313" key="10">
    <source>
        <dbReference type="Proteomes" id="UP000318571"/>
    </source>
</evidence>
<dbReference type="PANTHER" id="PTHR24329">
    <property type="entry name" value="HOMEOBOX PROTEIN ARISTALESS"/>
    <property type="match status" value="1"/>
</dbReference>
<dbReference type="InterPro" id="IPR017970">
    <property type="entry name" value="Homeobox_CS"/>
</dbReference>
<dbReference type="FunFam" id="1.10.10.60:FF:000182">
    <property type="entry name" value="Paired like homeobox 2B"/>
    <property type="match status" value="1"/>
</dbReference>
<evidence type="ECO:0000256" key="3">
    <source>
        <dbReference type="ARBA" id="ARBA00023155"/>
    </source>
</evidence>
<evidence type="ECO:0000259" key="8">
    <source>
        <dbReference type="PROSITE" id="PS50071"/>
    </source>
</evidence>
<feature type="compositionally biased region" description="Basic and acidic residues" evidence="7">
    <location>
        <begin position="223"/>
        <end position="233"/>
    </location>
</feature>
<comment type="caution">
    <text evidence="9">The sequence shown here is derived from an EMBL/GenBank/DDBJ whole genome shotgun (WGS) entry which is preliminary data.</text>
</comment>
<organism evidence="9 10">
    <name type="scientific">Tigriopus californicus</name>
    <name type="common">Marine copepod</name>
    <dbReference type="NCBI Taxonomy" id="6832"/>
    <lineage>
        <taxon>Eukaryota</taxon>
        <taxon>Metazoa</taxon>
        <taxon>Ecdysozoa</taxon>
        <taxon>Arthropoda</taxon>
        <taxon>Crustacea</taxon>
        <taxon>Multicrustacea</taxon>
        <taxon>Hexanauplia</taxon>
        <taxon>Copepoda</taxon>
        <taxon>Harpacticoida</taxon>
        <taxon>Harpacticidae</taxon>
        <taxon>Tigriopus</taxon>
    </lineage>
</organism>